<dbReference type="InterPro" id="IPR001466">
    <property type="entry name" value="Beta-lactam-related"/>
</dbReference>
<dbReference type="InterPro" id="IPR012338">
    <property type="entry name" value="Beta-lactam/transpept-like"/>
</dbReference>
<keyword evidence="4" id="KW-1185">Reference proteome</keyword>
<sequence length="429" mass="48514">MKKILYIFLIISFSATAQSNISKIDSLLTYYNINQKMMGQYAIKLGNSTVLETAYGNKTNPTVKLNNESKFKIGDITKMFTATLILQLVDEKKLKLTDNLNKFYPKIPEAKQITIEMLLRHRSGLPDYVGIENVENTTSQQVLKWIEASDLLFEPGTATKFASTNYFLLGEILQQITQKTYNDNLIARICKPLNLYFTSLQGYAITEPKQPAASYLFRLNHWVETNEKYSPALYAANGIISNAKDLSKFIHGLFSYKLLKKETVDKMIETQNGFGLGITAIPFGDRVFYGHAGRIDANQTVVLYNPGEKLAYTALNNAVATNTNEINISVLAIYFNQPFAFPDFTDLEIPESILKNYIGIYKSDDLPIEIKVFIENGKLFAQAAGQADFPLAAKSETEFQFHPARIKITFKNNEFILNQSDANYLFTKQ</sequence>
<evidence type="ECO:0000313" key="4">
    <source>
        <dbReference type="Proteomes" id="UP001163328"/>
    </source>
</evidence>
<accession>A0ABY6LXS6</accession>
<evidence type="ECO:0000313" key="3">
    <source>
        <dbReference type="EMBL" id="UYW00782.1"/>
    </source>
</evidence>
<evidence type="ECO:0000259" key="2">
    <source>
        <dbReference type="Pfam" id="PF00144"/>
    </source>
</evidence>
<keyword evidence="1" id="KW-0732">Signal</keyword>
<evidence type="ECO:0000256" key="1">
    <source>
        <dbReference type="SAM" id="SignalP"/>
    </source>
</evidence>
<feature type="domain" description="Beta-lactamase-related" evidence="2">
    <location>
        <begin position="46"/>
        <end position="323"/>
    </location>
</feature>
<dbReference type="PANTHER" id="PTHR46825">
    <property type="entry name" value="D-ALANYL-D-ALANINE-CARBOXYPEPTIDASE/ENDOPEPTIDASE AMPH"/>
    <property type="match status" value="1"/>
</dbReference>
<dbReference type="PANTHER" id="PTHR46825:SF7">
    <property type="entry name" value="D-ALANYL-D-ALANINE CARBOXYPEPTIDASE"/>
    <property type="match status" value="1"/>
</dbReference>
<feature type="signal peptide" evidence="1">
    <location>
        <begin position="1"/>
        <end position="17"/>
    </location>
</feature>
<dbReference type="InterPro" id="IPR050491">
    <property type="entry name" value="AmpC-like"/>
</dbReference>
<dbReference type="Pfam" id="PF00144">
    <property type="entry name" value="Beta-lactamase"/>
    <property type="match status" value="1"/>
</dbReference>
<proteinExistence type="predicted"/>
<dbReference type="Proteomes" id="UP001163328">
    <property type="component" value="Chromosome"/>
</dbReference>
<dbReference type="RefSeq" id="WP_264432890.1">
    <property type="nucleotide sequence ID" value="NZ_CP081495.1"/>
</dbReference>
<reference evidence="3" key="1">
    <citation type="submission" date="2021-08" db="EMBL/GenBank/DDBJ databases">
        <title>Flavobacterium sp. strain CC-SYL302.</title>
        <authorList>
            <person name="Lin S.-Y."/>
            <person name="Lee T.-H."/>
            <person name="Young C.-C."/>
        </authorList>
    </citation>
    <scope>NUCLEOTIDE SEQUENCE</scope>
    <source>
        <strain evidence="3">CC-SYL302</strain>
    </source>
</reference>
<protein>
    <submittedName>
        <fullName evidence="3">Beta-lactamase family protein</fullName>
    </submittedName>
</protein>
<name>A0ABY6LXS6_9FLAO</name>
<feature type="chain" id="PRO_5046407994" evidence="1">
    <location>
        <begin position="18"/>
        <end position="429"/>
    </location>
</feature>
<gene>
    <name evidence="3" type="ORF">K5I29_09720</name>
</gene>
<dbReference type="Gene3D" id="3.40.710.10">
    <property type="entry name" value="DD-peptidase/beta-lactamase superfamily"/>
    <property type="match status" value="1"/>
</dbReference>
<dbReference type="EMBL" id="CP081495">
    <property type="protein sequence ID" value="UYW00782.1"/>
    <property type="molecule type" value="Genomic_DNA"/>
</dbReference>
<dbReference type="SUPFAM" id="SSF56601">
    <property type="entry name" value="beta-lactamase/transpeptidase-like"/>
    <property type="match status" value="1"/>
</dbReference>
<organism evidence="3 4">
    <name type="scientific">Flavobacterium agricola</name>
    <dbReference type="NCBI Taxonomy" id="2870839"/>
    <lineage>
        <taxon>Bacteria</taxon>
        <taxon>Pseudomonadati</taxon>
        <taxon>Bacteroidota</taxon>
        <taxon>Flavobacteriia</taxon>
        <taxon>Flavobacteriales</taxon>
        <taxon>Flavobacteriaceae</taxon>
        <taxon>Flavobacterium</taxon>
    </lineage>
</organism>